<protein>
    <submittedName>
        <fullName evidence="2">Uncharacterized protein</fullName>
    </submittedName>
</protein>
<feature type="non-terminal residue" evidence="2">
    <location>
        <position position="1"/>
    </location>
</feature>
<proteinExistence type="predicted"/>
<sequence length="127" mass="12580">GRGRPRKAGPVRARGAGPPAAEEGEPQGLLADYVQRAGGSGAVACAACGGGLLGGLLLLPGAPQVEFAGVRVVGWKAPVAGMAVGLYGIQLPEGDFWGDGCRRAARLVLARARRAPAPRGPAGGPPP</sequence>
<reference evidence="2" key="1">
    <citation type="submission" date="2023-10" db="EMBL/GenBank/DDBJ databases">
        <authorList>
            <person name="Chen Y."/>
            <person name="Shah S."/>
            <person name="Dougan E. K."/>
            <person name="Thang M."/>
            <person name="Chan C."/>
        </authorList>
    </citation>
    <scope>NUCLEOTIDE SEQUENCE [LARGE SCALE GENOMIC DNA]</scope>
</reference>
<evidence type="ECO:0000256" key="1">
    <source>
        <dbReference type="SAM" id="MobiDB-lite"/>
    </source>
</evidence>
<name>A0ABN9YBN9_9DINO</name>
<evidence type="ECO:0000313" key="3">
    <source>
        <dbReference type="Proteomes" id="UP001189429"/>
    </source>
</evidence>
<feature type="compositionally biased region" description="Low complexity" evidence="1">
    <location>
        <begin position="10"/>
        <end position="21"/>
    </location>
</feature>
<dbReference type="EMBL" id="CAUYUJ010022070">
    <property type="protein sequence ID" value="CAK0908741.1"/>
    <property type="molecule type" value="Genomic_DNA"/>
</dbReference>
<gene>
    <name evidence="2" type="ORF">PCOR1329_LOCUS83340</name>
</gene>
<dbReference type="Proteomes" id="UP001189429">
    <property type="component" value="Unassembled WGS sequence"/>
</dbReference>
<evidence type="ECO:0000313" key="2">
    <source>
        <dbReference type="EMBL" id="CAK0908741.1"/>
    </source>
</evidence>
<feature type="region of interest" description="Disordered" evidence="1">
    <location>
        <begin position="1"/>
        <end position="26"/>
    </location>
</feature>
<comment type="caution">
    <text evidence="2">The sequence shown here is derived from an EMBL/GenBank/DDBJ whole genome shotgun (WGS) entry which is preliminary data.</text>
</comment>
<accession>A0ABN9YBN9</accession>
<keyword evidence="3" id="KW-1185">Reference proteome</keyword>
<organism evidence="2 3">
    <name type="scientific">Prorocentrum cordatum</name>
    <dbReference type="NCBI Taxonomy" id="2364126"/>
    <lineage>
        <taxon>Eukaryota</taxon>
        <taxon>Sar</taxon>
        <taxon>Alveolata</taxon>
        <taxon>Dinophyceae</taxon>
        <taxon>Prorocentrales</taxon>
        <taxon>Prorocentraceae</taxon>
        <taxon>Prorocentrum</taxon>
    </lineage>
</organism>